<dbReference type="EMBL" id="CAJNOT010000244">
    <property type="protein sequence ID" value="CAF0909964.1"/>
    <property type="molecule type" value="Genomic_DNA"/>
</dbReference>
<dbReference type="AlphaFoldDB" id="A0A814A5Q6"/>
<name>A0A814A5Q6_9BILA</name>
<protein>
    <recommendedName>
        <fullName evidence="9">Pyroglutamyl-peptidase I</fullName>
    </recommendedName>
</protein>
<evidence type="ECO:0000313" key="7">
    <source>
        <dbReference type="EMBL" id="CAF3987521.1"/>
    </source>
</evidence>
<keyword evidence="4" id="KW-0378">Hydrolase</keyword>
<dbReference type="GO" id="GO:0005829">
    <property type="term" value="C:cytosol"/>
    <property type="evidence" value="ECO:0007669"/>
    <property type="project" value="InterPro"/>
</dbReference>
<dbReference type="PANTHER" id="PTHR23402:SF1">
    <property type="entry name" value="PYROGLUTAMYL-PEPTIDASE I"/>
    <property type="match status" value="1"/>
</dbReference>
<evidence type="ECO:0000313" key="6">
    <source>
        <dbReference type="EMBL" id="CAF0909964.1"/>
    </source>
</evidence>
<evidence type="ECO:0000313" key="8">
    <source>
        <dbReference type="Proteomes" id="UP000663864"/>
    </source>
</evidence>
<reference evidence="6" key="1">
    <citation type="submission" date="2021-02" db="EMBL/GenBank/DDBJ databases">
        <authorList>
            <person name="Nowell W R."/>
        </authorList>
    </citation>
    <scope>NUCLEOTIDE SEQUENCE</scope>
</reference>
<keyword evidence="3" id="KW-0645">Protease</keyword>
<dbReference type="SUPFAM" id="SSF53182">
    <property type="entry name" value="Pyrrolidone carboxyl peptidase (pyroglutamate aminopeptidase)"/>
    <property type="match status" value="1"/>
</dbReference>
<evidence type="ECO:0000256" key="5">
    <source>
        <dbReference type="ARBA" id="ARBA00022807"/>
    </source>
</evidence>
<keyword evidence="2" id="KW-0963">Cytoplasm</keyword>
<dbReference type="PANTHER" id="PTHR23402">
    <property type="entry name" value="PROTEASE FAMILY C15 PYROGLUTAMYL-PEPTIDASE I-RELATED"/>
    <property type="match status" value="1"/>
</dbReference>
<dbReference type="GO" id="GO:0016920">
    <property type="term" value="F:pyroglutamyl-peptidase activity"/>
    <property type="evidence" value="ECO:0007669"/>
    <property type="project" value="InterPro"/>
</dbReference>
<dbReference type="InterPro" id="IPR036440">
    <property type="entry name" value="Peptidase_C15-like_sf"/>
</dbReference>
<evidence type="ECO:0008006" key="9">
    <source>
        <dbReference type="Google" id="ProtNLM"/>
    </source>
</evidence>
<dbReference type="InterPro" id="IPR016125">
    <property type="entry name" value="Peptidase_C15-like"/>
</dbReference>
<dbReference type="EMBL" id="CAJOBD010004268">
    <property type="protein sequence ID" value="CAF3987521.1"/>
    <property type="molecule type" value="Genomic_DNA"/>
</dbReference>
<dbReference type="InterPro" id="IPR000816">
    <property type="entry name" value="Peptidase_C15"/>
</dbReference>
<organism evidence="6 8">
    <name type="scientific">Rotaria sordida</name>
    <dbReference type="NCBI Taxonomy" id="392033"/>
    <lineage>
        <taxon>Eukaryota</taxon>
        <taxon>Metazoa</taxon>
        <taxon>Spiralia</taxon>
        <taxon>Gnathifera</taxon>
        <taxon>Rotifera</taxon>
        <taxon>Eurotatoria</taxon>
        <taxon>Bdelloidea</taxon>
        <taxon>Philodinida</taxon>
        <taxon>Philodinidae</taxon>
        <taxon>Rotaria</taxon>
    </lineage>
</organism>
<accession>A0A814A5Q6</accession>
<evidence type="ECO:0000256" key="2">
    <source>
        <dbReference type="ARBA" id="ARBA00022490"/>
    </source>
</evidence>
<dbReference type="Pfam" id="PF01470">
    <property type="entry name" value="Peptidase_C15"/>
    <property type="match status" value="1"/>
</dbReference>
<comment type="caution">
    <text evidence="6">The sequence shown here is derived from an EMBL/GenBank/DDBJ whole genome shotgun (WGS) entry which is preliminary data.</text>
</comment>
<dbReference type="Proteomes" id="UP000663836">
    <property type="component" value="Unassembled WGS sequence"/>
</dbReference>
<evidence type="ECO:0000256" key="3">
    <source>
        <dbReference type="ARBA" id="ARBA00022670"/>
    </source>
</evidence>
<dbReference type="Proteomes" id="UP000663864">
    <property type="component" value="Unassembled WGS sequence"/>
</dbReference>
<gene>
    <name evidence="7" type="ORF">JBS370_LOCUS25532</name>
    <name evidence="6" type="ORF">ZHD862_LOCUS7837</name>
</gene>
<proteinExistence type="inferred from homology"/>
<keyword evidence="5" id="KW-0788">Thiol protease</keyword>
<evidence type="ECO:0000256" key="1">
    <source>
        <dbReference type="ARBA" id="ARBA00006641"/>
    </source>
</evidence>
<dbReference type="CDD" id="cd00501">
    <property type="entry name" value="Peptidase_C15"/>
    <property type="match status" value="1"/>
</dbReference>
<dbReference type="PRINTS" id="PR00706">
    <property type="entry name" value="PYROGLUPTASE"/>
</dbReference>
<dbReference type="GO" id="GO:0006508">
    <property type="term" value="P:proteolysis"/>
    <property type="evidence" value="ECO:0007669"/>
    <property type="project" value="UniProtKB-KW"/>
</dbReference>
<sequence>MDSLISSNVPVVLITGFGPFRSVLNNPSWEVAKALKAYLEWQRPIHIILEEMHVTYDDVSTRIPDYWLKYNPTLVIHIGVAVGTKEIQIERCACNIDYCYQDNDGCLPEDGRCVKKDAPPMLTTLLPVDDICAKVQRRTNMPVSVSNDAGRFLCEFIYYQSLFIDRKRTIFIHIPELDENNTIENLAKTIQLIIYELLHYVDPLPILNQDGNYFINSNLQKNSYTYEMKNFN</sequence>
<dbReference type="Gene3D" id="3.40.630.20">
    <property type="entry name" value="Peptidase C15, pyroglutamyl peptidase I-like"/>
    <property type="match status" value="1"/>
</dbReference>
<comment type="similarity">
    <text evidence="1">Belongs to the peptidase C15 family.</text>
</comment>
<evidence type="ECO:0000256" key="4">
    <source>
        <dbReference type="ARBA" id="ARBA00022801"/>
    </source>
</evidence>